<keyword evidence="1 4" id="KW-0560">Oxidoreductase</keyword>
<dbReference type="PANTHER" id="PTHR30466">
    <property type="entry name" value="FLAVIN REDUCTASE"/>
    <property type="match status" value="1"/>
</dbReference>
<keyword evidence="5" id="KW-1185">Reference proteome</keyword>
<feature type="compositionally biased region" description="Low complexity" evidence="2">
    <location>
        <begin position="15"/>
        <end position="34"/>
    </location>
</feature>
<accession>A0ABW1HL38</accession>
<evidence type="ECO:0000313" key="5">
    <source>
        <dbReference type="Proteomes" id="UP001596207"/>
    </source>
</evidence>
<reference evidence="5" key="1">
    <citation type="journal article" date="2019" name="Int. J. Syst. Evol. Microbiol.">
        <title>The Global Catalogue of Microorganisms (GCM) 10K type strain sequencing project: providing services to taxonomists for standard genome sequencing and annotation.</title>
        <authorList>
            <consortium name="The Broad Institute Genomics Platform"/>
            <consortium name="The Broad Institute Genome Sequencing Center for Infectious Disease"/>
            <person name="Wu L."/>
            <person name="Ma J."/>
        </authorList>
    </citation>
    <scope>NUCLEOTIDE SEQUENCE [LARGE SCALE GENOMIC DNA]</scope>
    <source>
        <strain evidence="5">CGMCC 4.7173</strain>
    </source>
</reference>
<feature type="domain" description="Flavin reductase like" evidence="3">
    <location>
        <begin position="49"/>
        <end position="192"/>
    </location>
</feature>
<evidence type="ECO:0000256" key="1">
    <source>
        <dbReference type="ARBA" id="ARBA00023002"/>
    </source>
</evidence>
<organism evidence="4 5">
    <name type="scientific">Micromonospora harpali</name>
    <dbReference type="NCBI Taxonomy" id="1490225"/>
    <lineage>
        <taxon>Bacteria</taxon>
        <taxon>Bacillati</taxon>
        <taxon>Actinomycetota</taxon>
        <taxon>Actinomycetes</taxon>
        <taxon>Micromonosporales</taxon>
        <taxon>Micromonosporaceae</taxon>
        <taxon>Micromonospora</taxon>
    </lineage>
</organism>
<proteinExistence type="predicted"/>
<gene>
    <name evidence="4" type="ORF">ACFPZ4_11890</name>
</gene>
<evidence type="ECO:0000313" key="4">
    <source>
        <dbReference type="EMBL" id="MFC5942172.1"/>
    </source>
</evidence>
<dbReference type="InterPro" id="IPR002563">
    <property type="entry name" value="Flavin_Rdtase-like_dom"/>
</dbReference>
<name>A0ABW1HL38_9ACTN</name>
<evidence type="ECO:0000259" key="3">
    <source>
        <dbReference type="SMART" id="SM00903"/>
    </source>
</evidence>
<protein>
    <submittedName>
        <fullName evidence="4">Flavin reductase family protein</fullName>
        <ecNumber evidence="4">1.-.-.-</ecNumber>
    </submittedName>
</protein>
<dbReference type="EMBL" id="JBHSQQ010000053">
    <property type="protein sequence ID" value="MFC5942172.1"/>
    <property type="molecule type" value="Genomic_DNA"/>
</dbReference>
<dbReference type="PANTHER" id="PTHR30466:SF1">
    <property type="entry name" value="FMN REDUCTASE (NADH) RUTF"/>
    <property type="match status" value="1"/>
</dbReference>
<sequence>MTTVVPRHAVTGPERATPAGGAGPDRAAPRGSGPDRATPVGGPELREFMRSWATGVAVVTSRAAGHPVGCTVNAFTSVSLHPPLLLVSLARTSRTLAAITAEGGFAVNLLGRRQRALADRFATGAVEDRFAGVAHRALDGMPLLDGAMAAAVCAVTQVIAVADHVLVLGSPYWCEAADDADPAVFLGGRYRTVSPA</sequence>
<dbReference type="Proteomes" id="UP001596207">
    <property type="component" value="Unassembled WGS sequence"/>
</dbReference>
<dbReference type="Pfam" id="PF01613">
    <property type="entry name" value="Flavin_Reduct"/>
    <property type="match status" value="1"/>
</dbReference>
<dbReference type="SMART" id="SM00903">
    <property type="entry name" value="Flavin_Reduct"/>
    <property type="match status" value="1"/>
</dbReference>
<dbReference type="InterPro" id="IPR050268">
    <property type="entry name" value="NADH-dep_flavin_reductase"/>
</dbReference>
<dbReference type="Gene3D" id="2.30.110.10">
    <property type="entry name" value="Electron Transport, Fmn-binding Protein, Chain A"/>
    <property type="match status" value="1"/>
</dbReference>
<dbReference type="InterPro" id="IPR012349">
    <property type="entry name" value="Split_barrel_FMN-bd"/>
</dbReference>
<feature type="region of interest" description="Disordered" evidence="2">
    <location>
        <begin position="1"/>
        <end position="43"/>
    </location>
</feature>
<dbReference type="SUPFAM" id="SSF50475">
    <property type="entry name" value="FMN-binding split barrel"/>
    <property type="match status" value="1"/>
</dbReference>
<dbReference type="RefSeq" id="WP_353900131.1">
    <property type="nucleotide sequence ID" value="NZ_CP158970.1"/>
</dbReference>
<dbReference type="EC" id="1.-.-.-" evidence="4"/>
<dbReference type="GO" id="GO:0016491">
    <property type="term" value="F:oxidoreductase activity"/>
    <property type="evidence" value="ECO:0007669"/>
    <property type="project" value="UniProtKB-KW"/>
</dbReference>
<comment type="caution">
    <text evidence="4">The sequence shown here is derived from an EMBL/GenBank/DDBJ whole genome shotgun (WGS) entry which is preliminary data.</text>
</comment>
<evidence type="ECO:0000256" key="2">
    <source>
        <dbReference type="SAM" id="MobiDB-lite"/>
    </source>
</evidence>